<organism evidence="1 2">
    <name type="scientific">Bacillus phage vB_BceS_LY1</name>
    <dbReference type="NCBI Taxonomy" id="2950459"/>
    <lineage>
        <taxon>Viruses</taxon>
        <taxon>Duplodnaviria</taxon>
        <taxon>Heunggongvirae</taxon>
        <taxon>Uroviricota</taxon>
        <taxon>Caudoviricetes</taxon>
        <taxon>Gutmannvirinae</taxon>
        <taxon>Layangavirus</taxon>
        <taxon>Layangavirus LY1</taxon>
    </lineage>
</organism>
<reference evidence="1" key="1">
    <citation type="submission" date="2022-04" db="EMBL/GenBank/DDBJ databases">
        <authorList>
            <person name="Yang M."/>
            <person name="Tan S."/>
        </authorList>
    </citation>
    <scope>NUCLEOTIDE SEQUENCE</scope>
</reference>
<name>A0AAE9LV59_9CAUD</name>
<sequence length="185" mass="20856">MLPNQYQELSRRTAPADISLSNIVLGLIGEGGEIADLVKKQVYHNHPVDTKFKVNLVKEIGDYMWYIARLLDRHGTPFAPEHMSFDFIQRNTAKKVEVTGITNVALLFGFKNGVLASRVLNDNSIMEWDVIAAFNCVCAIAQHYEVRIEDAAINNIIKLSERYPQGFSAEDSVARVDEYIDKPVD</sequence>
<keyword evidence="2" id="KW-1185">Reference proteome</keyword>
<dbReference type="Gene3D" id="1.10.287.1080">
    <property type="entry name" value="MazG-like"/>
    <property type="match status" value="1"/>
</dbReference>
<dbReference type="Proteomes" id="UP001214971">
    <property type="component" value="Segment"/>
</dbReference>
<evidence type="ECO:0000313" key="1">
    <source>
        <dbReference type="EMBL" id="USL89275.1"/>
    </source>
</evidence>
<evidence type="ECO:0000313" key="2">
    <source>
        <dbReference type="Proteomes" id="UP001214971"/>
    </source>
</evidence>
<dbReference type="EMBL" id="ON366410">
    <property type="protein sequence ID" value="USL89275.1"/>
    <property type="molecule type" value="Genomic_DNA"/>
</dbReference>
<gene>
    <name evidence="1" type="ORF">vBBceSLY1_00056</name>
</gene>
<accession>A0AAE9LV59</accession>
<protein>
    <submittedName>
        <fullName evidence="1">Nucleotide pyrophosphohydrolase</fullName>
    </submittedName>
</protein>
<dbReference type="SUPFAM" id="SSF101386">
    <property type="entry name" value="all-alpha NTP pyrophosphatases"/>
    <property type="match status" value="1"/>
</dbReference>
<proteinExistence type="predicted"/>